<gene>
    <name evidence="1" type="ORF">AMJ82_11210</name>
</gene>
<organism evidence="1 2">
    <name type="scientific">candidate division TA06 bacterium SM23_40</name>
    <dbReference type="NCBI Taxonomy" id="1703774"/>
    <lineage>
        <taxon>Bacteria</taxon>
        <taxon>Bacteria division TA06</taxon>
    </lineage>
</organism>
<dbReference type="Gene3D" id="2.160.20.10">
    <property type="entry name" value="Single-stranded right-handed beta-helix, Pectin lyase-like"/>
    <property type="match status" value="1"/>
</dbReference>
<dbReference type="InterPro" id="IPR012334">
    <property type="entry name" value="Pectin_lyas_fold"/>
</dbReference>
<comment type="caution">
    <text evidence="1">The sequence shown here is derived from an EMBL/GenBank/DDBJ whole genome shotgun (WGS) entry which is preliminary data.</text>
</comment>
<evidence type="ECO:0008006" key="3">
    <source>
        <dbReference type="Google" id="ProtNLM"/>
    </source>
</evidence>
<dbReference type="Proteomes" id="UP000051717">
    <property type="component" value="Unassembled WGS sequence"/>
</dbReference>
<accession>A0A0S8G2W5</accession>
<evidence type="ECO:0000313" key="1">
    <source>
        <dbReference type="EMBL" id="KPK67113.1"/>
    </source>
</evidence>
<dbReference type="AlphaFoldDB" id="A0A0S8G2W5"/>
<proteinExistence type="predicted"/>
<dbReference type="SUPFAM" id="SSF51126">
    <property type="entry name" value="Pectin lyase-like"/>
    <property type="match status" value="1"/>
</dbReference>
<protein>
    <recommendedName>
        <fullName evidence="3">Right handed beta helix domain-containing protein</fullName>
    </recommendedName>
</protein>
<reference evidence="1 2" key="1">
    <citation type="journal article" date="2015" name="Microbiome">
        <title>Genomic resolution of linkages in carbon, nitrogen, and sulfur cycling among widespread estuary sediment bacteria.</title>
        <authorList>
            <person name="Baker B.J."/>
            <person name="Lazar C.S."/>
            <person name="Teske A.P."/>
            <person name="Dick G.J."/>
        </authorList>
    </citation>
    <scope>NUCLEOTIDE SEQUENCE [LARGE SCALE GENOMIC DNA]</scope>
    <source>
        <strain evidence="1">SM23_40</strain>
    </source>
</reference>
<evidence type="ECO:0000313" key="2">
    <source>
        <dbReference type="Proteomes" id="UP000051717"/>
    </source>
</evidence>
<dbReference type="EMBL" id="LJUI01000146">
    <property type="protein sequence ID" value="KPK67113.1"/>
    <property type="molecule type" value="Genomic_DNA"/>
</dbReference>
<name>A0A0S8G2W5_UNCT6</name>
<sequence>MGLTHYPHGVASFGMPVLGMGEETMTTGNVFFVDSGAANASDGNRATSPDAPAATIDGCIAKCTANNGDIIFVMPGHDENPTSSITMDIAGVWIRGLGWGADRPTVTFGAAAACVAMSAASCRVSNIRFDLGTVAHATSQFNTIINADTSATRLVVRNNRFLTLTTDTGTTTGFELNGCDQIQIYNNLIFGNFSADAIDNDTDEILDAFVFNNIIRNTSITGECFDMDANATGIFVSNHFGGGLNYEANVTGGLTAGATAIMYSDNWMWDSTAGGGKSGGIFPVARLTS</sequence>
<dbReference type="InterPro" id="IPR011050">
    <property type="entry name" value="Pectin_lyase_fold/virulence"/>
</dbReference>